<reference evidence="1" key="1">
    <citation type="submission" date="2018-10" db="EMBL/GenBank/DDBJ databases">
        <title>Hidden diversity of soil giant viruses.</title>
        <authorList>
            <person name="Schulz F."/>
            <person name="Alteio L."/>
            <person name="Goudeau D."/>
            <person name="Ryan E.M."/>
            <person name="Malmstrom R.R."/>
            <person name="Blanchard J."/>
            <person name="Woyke T."/>
        </authorList>
    </citation>
    <scope>NUCLEOTIDE SEQUENCE</scope>
    <source>
        <strain evidence="1">HAV1</strain>
    </source>
</reference>
<organism evidence="1">
    <name type="scientific">Harvfovirus sp</name>
    <dbReference type="NCBI Taxonomy" id="2487768"/>
    <lineage>
        <taxon>Viruses</taxon>
        <taxon>Varidnaviria</taxon>
        <taxon>Bamfordvirae</taxon>
        <taxon>Nucleocytoviricota</taxon>
        <taxon>Megaviricetes</taxon>
        <taxon>Imitervirales</taxon>
        <taxon>Mimiviridae</taxon>
        <taxon>Klosneuvirinae</taxon>
    </lineage>
</organism>
<proteinExistence type="predicted"/>
<gene>
    <name evidence="1" type="ORF">Harvfovirus2_27</name>
</gene>
<sequence>MELFVIAPLVGDERLDMLERVRVRAAENASLVAEMLTLGIPVPEVKFSLGAIITNPYSQYTIDEWHVEIQKTQIYEDALQLFRTAEYRRTVYLKNLAVGTKVGRFLGAMSKVRGAMDSRINGFIVAFLSLEEIMAFNAVLISMIMQGYYFRNVDISVEPFREIIVSHIRRRAKTIKTVIAVVSEMHPLYLRALFRSRQQFAEIVSLGTKSRSMLIKSVSLVDFINKFISVKENTDKKEVHVSIYEQALGIIDARKLGHGGKGYETPERLQIRRVVEGIDVANADTTAICQRIVMCYASDKGKPKGEADFVPAFQKVKRAFGAFDAPKAVVPVKKREGFVAEASSVEEAKRLALEKHLAATAAAEKKKADALLAFRKAEKTKAKCPVAKPKSPAKRGGKR</sequence>
<accession>A0A3G4ZZZ6</accession>
<dbReference type="EMBL" id="MK072244">
    <property type="protein sequence ID" value="AYV80497.1"/>
    <property type="molecule type" value="Genomic_DNA"/>
</dbReference>
<protein>
    <submittedName>
        <fullName evidence="1">Uncharacterized protein</fullName>
    </submittedName>
</protein>
<evidence type="ECO:0000313" key="1">
    <source>
        <dbReference type="EMBL" id="AYV80497.1"/>
    </source>
</evidence>
<name>A0A3G4ZZZ6_9VIRU</name>